<reference evidence="1 2" key="1">
    <citation type="submission" date="2019-06" db="EMBL/GenBank/DDBJ databases">
        <title>A distant relative of Phikzvirus genus phages from a therapeutic phage collection.</title>
        <authorList>
            <person name="Hejnowicz M.S."/>
            <person name="Dabrowski K."/>
            <person name="Gawor J."/>
            <person name="Weber-Dabrowska B."/>
            <person name="Gromadka R."/>
            <person name="Lobocka M.B."/>
        </authorList>
    </citation>
    <scope>NUCLEOTIDE SEQUENCE [LARGE SCALE GENOMIC DNA]</scope>
</reference>
<proteinExistence type="predicted"/>
<dbReference type="GeneID" id="77936821"/>
<evidence type="ECO:0000313" key="1">
    <source>
        <dbReference type="EMBL" id="QEM41800.1"/>
    </source>
</evidence>
<dbReference type="RefSeq" id="YP_010660811.1">
    <property type="nucleotide sequence ID" value="NC_070882.1"/>
</dbReference>
<evidence type="ECO:0000313" key="2">
    <source>
        <dbReference type="Proteomes" id="UP000322144"/>
    </source>
</evidence>
<dbReference type="KEGG" id="vg:77936821"/>
<organism evidence="1 2">
    <name type="scientific">Pseudomonas phage vB_PaeM_PS119XW</name>
    <dbReference type="NCBI Taxonomy" id="2601632"/>
    <lineage>
        <taxon>Viruses</taxon>
        <taxon>Duplodnaviria</taxon>
        <taxon>Heunggongvirae</taxon>
        <taxon>Uroviricota</taxon>
        <taxon>Caudoviricetes</taxon>
        <taxon>Chimalliviridae</taxon>
        <taxon>Pawinskivirus</taxon>
        <taxon>Pawinskivirus PS119XW</taxon>
    </lineage>
</organism>
<dbReference type="Proteomes" id="UP000322144">
    <property type="component" value="Segment"/>
</dbReference>
<accession>A0A5C1K7D9</accession>
<name>A0A5C1K7D9_9CAUD</name>
<keyword evidence="2" id="KW-1185">Reference proteome</keyword>
<sequence length="145" mass="16982">MLPILKAERYTHGVRLSGYTRETFAKMQGFLEGLSLKEPKKIPGNRIIMELKKKYYGCFEDLSETYIHRNSLEDLIGYLENKGIPRERVEIEDIPVPKAATAVYEMYKKYVLRDYQEIIREDILRDWLHSARVDLQTGKGKPSRA</sequence>
<protein>
    <submittedName>
        <fullName evidence="1">Uncharacterized protein</fullName>
    </submittedName>
</protein>
<dbReference type="EMBL" id="MN103543">
    <property type="protein sequence ID" value="QEM41800.1"/>
    <property type="molecule type" value="Genomic_DNA"/>
</dbReference>